<dbReference type="EMBL" id="VJXY01000086">
    <property type="protein sequence ID" value="MBD6620837.1"/>
    <property type="molecule type" value="Genomic_DNA"/>
</dbReference>
<organism evidence="1 2">
    <name type="scientific">Komarekiella delphini-convector SJRDD-AB1</name>
    <dbReference type="NCBI Taxonomy" id="2593771"/>
    <lineage>
        <taxon>Bacteria</taxon>
        <taxon>Bacillati</taxon>
        <taxon>Cyanobacteriota</taxon>
        <taxon>Cyanophyceae</taxon>
        <taxon>Nostocales</taxon>
        <taxon>Nostocaceae</taxon>
        <taxon>Komarekiella</taxon>
        <taxon>Komarekiella delphini-convector</taxon>
    </lineage>
</organism>
<sequence length="74" mass="8588">MIQIHKCHAFGCDEHIHPRFLMCAKHWAMVPKRSQTKVLKTYRKGQEIDKNPSNEYLFAAKEAIQAVQIKEAHG</sequence>
<accession>A0AA40VV65</accession>
<comment type="caution">
    <text evidence="1">The sequence shown here is derived from an EMBL/GenBank/DDBJ whole genome shotgun (WGS) entry which is preliminary data.</text>
</comment>
<protein>
    <submittedName>
        <fullName evidence="1">Uncharacterized protein</fullName>
    </submittedName>
</protein>
<evidence type="ECO:0000313" key="2">
    <source>
        <dbReference type="Proteomes" id="UP001165986"/>
    </source>
</evidence>
<proteinExistence type="predicted"/>
<gene>
    <name evidence="1" type="ORF">FNW02_35080</name>
</gene>
<reference evidence="1" key="1">
    <citation type="submission" date="2019-07" db="EMBL/GenBank/DDBJ databases">
        <title>Toxilogical consequences of a new and cryptic species of cyanobacteria (Komarekiella delphini-convector) recovered from the epidermis of a bottlenose dolphin and 1500 ft. in the air.</title>
        <authorList>
            <person name="Brown A.O."/>
            <person name="Dvorak P."/>
            <person name="Villanueva C.D."/>
            <person name="Foss A.J."/>
            <person name="Garvey A.D."/>
            <person name="Gibson Q.A."/>
            <person name="Johansen J.R."/>
            <person name="Casamatta D.A."/>
        </authorList>
    </citation>
    <scope>NUCLEOTIDE SEQUENCE</scope>
    <source>
        <strain evidence="1">SJRDD-AB1</strain>
    </source>
</reference>
<name>A0AA40VV65_9NOST</name>
<evidence type="ECO:0000313" key="1">
    <source>
        <dbReference type="EMBL" id="MBD6620837.1"/>
    </source>
</evidence>
<keyword evidence="2" id="KW-1185">Reference proteome</keyword>
<dbReference type="RefSeq" id="WP_191762148.1">
    <property type="nucleotide sequence ID" value="NZ_VJXY01000086.1"/>
</dbReference>
<dbReference type="Proteomes" id="UP001165986">
    <property type="component" value="Unassembled WGS sequence"/>
</dbReference>
<dbReference type="AlphaFoldDB" id="A0AA40VV65"/>